<dbReference type="Proteomes" id="UP000050509">
    <property type="component" value="Unassembled WGS sequence"/>
</dbReference>
<evidence type="ECO:0008006" key="3">
    <source>
        <dbReference type="Google" id="ProtNLM"/>
    </source>
</evidence>
<comment type="caution">
    <text evidence="1">The sequence shown here is derived from an EMBL/GenBank/DDBJ whole genome shotgun (WGS) entry which is preliminary data.</text>
</comment>
<dbReference type="InterPro" id="IPR019646">
    <property type="entry name" value="Aminoglyc_AdlTrfase"/>
</dbReference>
<protein>
    <recommendedName>
        <fullName evidence="3">Amino acid transporter</fullName>
    </recommendedName>
</protein>
<dbReference type="SUPFAM" id="SSF81301">
    <property type="entry name" value="Nucleotidyltransferase"/>
    <property type="match status" value="1"/>
</dbReference>
<dbReference type="PATRIC" id="fig|186479.3.peg.3090"/>
<proteinExistence type="predicted"/>
<evidence type="ECO:0000313" key="2">
    <source>
        <dbReference type="Proteomes" id="UP000050509"/>
    </source>
</evidence>
<dbReference type="Pfam" id="PF10706">
    <property type="entry name" value="Aminoglyc_resit"/>
    <property type="match status" value="1"/>
</dbReference>
<dbReference type="Gene3D" id="3.30.460.40">
    <property type="match status" value="1"/>
</dbReference>
<reference evidence="1 2" key="1">
    <citation type="submission" date="2015-09" db="EMBL/GenBank/DDBJ databases">
        <title>Draft genome sequence of Kouleothrix aurantiaca JCM 19913.</title>
        <authorList>
            <person name="Hemp J."/>
        </authorList>
    </citation>
    <scope>NUCLEOTIDE SEQUENCE [LARGE SCALE GENOMIC DNA]</scope>
    <source>
        <strain evidence="1 2">COM-B</strain>
    </source>
</reference>
<dbReference type="EMBL" id="LJCR01001816">
    <property type="protein sequence ID" value="KPV49684.1"/>
    <property type="molecule type" value="Genomic_DNA"/>
</dbReference>
<keyword evidence="2" id="KW-1185">Reference proteome</keyword>
<evidence type="ECO:0000313" key="1">
    <source>
        <dbReference type="EMBL" id="KPV49684.1"/>
    </source>
</evidence>
<dbReference type="InterPro" id="IPR043519">
    <property type="entry name" value="NT_sf"/>
</dbReference>
<organism evidence="1 2">
    <name type="scientific">Kouleothrix aurantiaca</name>
    <dbReference type="NCBI Taxonomy" id="186479"/>
    <lineage>
        <taxon>Bacteria</taxon>
        <taxon>Bacillati</taxon>
        <taxon>Chloroflexota</taxon>
        <taxon>Chloroflexia</taxon>
        <taxon>Chloroflexales</taxon>
        <taxon>Roseiflexineae</taxon>
        <taxon>Roseiflexaceae</taxon>
        <taxon>Kouleothrix</taxon>
    </lineage>
</organism>
<name>A0A0P9DIH9_9CHLR</name>
<dbReference type="AlphaFoldDB" id="A0A0P9DIH9"/>
<accession>A0A0P9DIH9</accession>
<sequence>MTFPYTHWKPLALDEAAQLFRDAPFAWGVAGGYAVEQFLGAPIREHDDIDIVVFREDQRKVQGWLSGWQLFAADPPGTLRPWSSSEWLPFGIHDIWGHRAGADAWELQLMLLEADGDEWFSRRDARVRGLRKELLVRYGDLPCIRIDVQLMYKARGNRPKDQIDFQASLPLLTPEARAWLRQALRYEHPAGHPWLAALK</sequence>
<gene>
    <name evidence="1" type="ORF">SE17_31225</name>
</gene>